<comment type="subunit">
    <text evidence="2">Monomer.</text>
</comment>
<keyword evidence="4" id="KW-0575">Peroxidase</keyword>
<keyword evidence="6" id="KW-0809">Transit peptide</keyword>
<evidence type="ECO:0000256" key="2">
    <source>
        <dbReference type="ARBA" id="ARBA00011245"/>
    </source>
</evidence>
<dbReference type="AlphaFoldDB" id="B0C2Q1"/>
<comment type="subcellular location">
    <subcellularLocation>
        <location evidence="15">Thylakoid</location>
    </subcellularLocation>
</comment>
<dbReference type="InterPro" id="IPR000866">
    <property type="entry name" value="AhpC/TSA"/>
</dbReference>
<comment type="catalytic activity">
    <reaction evidence="14">
        <text>a hydroperoxide + [thioredoxin]-dithiol = an alcohol + [thioredoxin]-disulfide + H2O</text>
        <dbReference type="Rhea" id="RHEA:62620"/>
        <dbReference type="Rhea" id="RHEA-COMP:10698"/>
        <dbReference type="Rhea" id="RHEA-COMP:10700"/>
        <dbReference type="ChEBI" id="CHEBI:15377"/>
        <dbReference type="ChEBI" id="CHEBI:29950"/>
        <dbReference type="ChEBI" id="CHEBI:30879"/>
        <dbReference type="ChEBI" id="CHEBI:35924"/>
        <dbReference type="ChEBI" id="CHEBI:50058"/>
        <dbReference type="EC" id="1.11.1.24"/>
    </reaction>
</comment>
<protein>
    <recommendedName>
        <fullName evidence="3">thioredoxin-dependent peroxiredoxin</fullName>
        <ecNumber evidence="3">1.11.1.24</ecNumber>
    </recommendedName>
    <alternativeName>
        <fullName evidence="13">Bacterioferritin comigratory protein</fullName>
    </alternativeName>
    <alternativeName>
        <fullName evidence="11">Thioredoxin peroxidase</fullName>
    </alternativeName>
</protein>
<dbReference type="PROSITE" id="PS51352">
    <property type="entry name" value="THIOREDOXIN_2"/>
    <property type="match status" value="1"/>
</dbReference>
<dbReference type="HOGENOM" id="CLU_042529_14_2_3"/>
<evidence type="ECO:0000256" key="15">
    <source>
        <dbReference type="ARBA" id="ARBA00060385"/>
    </source>
</evidence>
<dbReference type="GO" id="GO:0005737">
    <property type="term" value="C:cytoplasm"/>
    <property type="evidence" value="ECO:0007669"/>
    <property type="project" value="TreeGrafter"/>
</dbReference>
<evidence type="ECO:0000256" key="12">
    <source>
        <dbReference type="ARBA" id="ARBA00038489"/>
    </source>
</evidence>
<reference evidence="18 19" key="1">
    <citation type="journal article" date="2008" name="Proc. Natl. Acad. Sci. U.S.A.">
        <title>Niche adaptation and genome expansion in the chlorophyll d-producing cyanobacterium Acaryochloris marina.</title>
        <authorList>
            <person name="Swingley W.D."/>
            <person name="Chen M."/>
            <person name="Cheung P.C."/>
            <person name="Conrad A.L."/>
            <person name="Dejesa L.C."/>
            <person name="Hao J."/>
            <person name="Honchak B.M."/>
            <person name="Karbach L.E."/>
            <person name="Kurdoglu A."/>
            <person name="Lahiri S."/>
            <person name="Mastrian S.D."/>
            <person name="Miyashita H."/>
            <person name="Page L."/>
            <person name="Ramakrishna P."/>
            <person name="Satoh S."/>
            <person name="Sattley W.M."/>
            <person name="Shimada Y."/>
            <person name="Taylor H.L."/>
            <person name="Tomo T."/>
            <person name="Tsuchiya T."/>
            <person name="Wang Z.T."/>
            <person name="Raymond J."/>
            <person name="Mimuro M."/>
            <person name="Blankenship R.E."/>
            <person name="Touchman J.W."/>
        </authorList>
    </citation>
    <scope>NUCLEOTIDE SEQUENCE [LARGE SCALE GENOMIC DNA]</scope>
    <source>
        <strain evidence="19">MBIC 11017</strain>
    </source>
</reference>
<evidence type="ECO:0000256" key="5">
    <source>
        <dbReference type="ARBA" id="ARBA00022862"/>
    </source>
</evidence>
<evidence type="ECO:0000256" key="4">
    <source>
        <dbReference type="ARBA" id="ARBA00022559"/>
    </source>
</evidence>
<dbReference type="InterPro" id="IPR050924">
    <property type="entry name" value="Peroxiredoxin_BCP/PrxQ"/>
</dbReference>
<evidence type="ECO:0000256" key="14">
    <source>
        <dbReference type="ARBA" id="ARBA00049091"/>
    </source>
</evidence>
<dbReference type="Gene3D" id="3.40.30.10">
    <property type="entry name" value="Glutaredoxin"/>
    <property type="match status" value="1"/>
</dbReference>
<comment type="function">
    <text evidence="1">Thiol-specific peroxidase that catalyzes the reduction of hydrogen peroxide and organic hydroperoxides to water and alcohols, respectively. Plays a role in cell protection against oxidative stress by detoxifying peroxides and as sensor of hydrogen peroxide-mediated signaling events.</text>
</comment>
<evidence type="ECO:0000256" key="1">
    <source>
        <dbReference type="ARBA" id="ARBA00003330"/>
    </source>
</evidence>
<feature type="domain" description="Thioredoxin" evidence="17">
    <location>
        <begin position="33"/>
        <end position="182"/>
    </location>
</feature>
<comment type="similarity">
    <text evidence="12">Belongs to the peroxiredoxin family. BCP/PrxQ subfamily.</text>
</comment>
<dbReference type="GO" id="GO:0045454">
    <property type="term" value="P:cell redox homeostasis"/>
    <property type="evidence" value="ECO:0007669"/>
    <property type="project" value="TreeGrafter"/>
</dbReference>
<dbReference type="SUPFAM" id="SSF52833">
    <property type="entry name" value="Thioredoxin-like"/>
    <property type="match status" value="1"/>
</dbReference>
<evidence type="ECO:0000256" key="7">
    <source>
        <dbReference type="ARBA" id="ARBA00023002"/>
    </source>
</evidence>
<dbReference type="InterPro" id="IPR024706">
    <property type="entry name" value="Peroxiredoxin_AhpC-typ"/>
</dbReference>
<dbReference type="GO" id="GO:0008379">
    <property type="term" value="F:thioredoxin peroxidase activity"/>
    <property type="evidence" value="ECO:0007669"/>
    <property type="project" value="TreeGrafter"/>
</dbReference>
<dbReference type="CDD" id="cd03017">
    <property type="entry name" value="PRX_BCP"/>
    <property type="match status" value="1"/>
</dbReference>
<keyword evidence="7" id="KW-0560">Oxidoreductase</keyword>
<keyword evidence="9" id="KW-1015">Disulfide bond</keyword>
<dbReference type="Pfam" id="PF00578">
    <property type="entry name" value="AhpC-TSA"/>
    <property type="match status" value="1"/>
</dbReference>
<feature type="active site" description="Cysteine sulfenic acid (-SOH) intermediate; for peroxidase activity" evidence="16">
    <location>
        <position position="76"/>
    </location>
</feature>
<dbReference type="KEGG" id="amr:AM1_6007"/>
<dbReference type="Proteomes" id="UP000000268">
    <property type="component" value="Chromosome"/>
</dbReference>
<evidence type="ECO:0000256" key="3">
    <source>
        <dbReference type="ARBA" id="ARBA00013017"/>
    </source>
</evidence>
<gene>
    <name evidence="18" type="ordered locus">AM1_6007</name>
</gene>
<evidence type="ECO:0000256" key="11">
    <source>
        <dbReference type="ARBA" id="ARBA00032824"/>
    </source>
</evidence>
<evidence type="ECO:0000256" key="13">
    <source>
        <dbReference type="ARBA" id="ARBA00041373"/>
    </source>
</evidence>
<dbReference type="PANTHER" id="PTHR42801:SF4">
    <property type="entry name" value="AHPC_TSA FAMILY PROTEIN"/>
    <property type="match status" value="1"/>
</dbReference>
<dbReference type="FunFam" id="3.40.30.10:FF:000122">
    <property type="entry name" value="Peroxiredoxin Q chloroplastic"/>
    <property type="match status" value="1"/>
</dbReference>
<evidence type="ECO:0000259" key="17">
    <source>
        <dbReference type="PROSITE" id="PS51352"/>
    </source>
</evidence>
<dbReference type="PIRSF" id="PIRSF000239">
    <property type="entry name" value="AHPC"/>
    <property type="match status" value="1"/>
</dbReference>
<keyword evidence="5" id="KW-0049">Antioxidant</keyword>
<keyword evidence="8" id="KW-0793">Thylakoid</keyword>
<name>B0C2Q1_ACAM1</name>
<evidence type="ECO:0000256" key="10">
    <source>
        <dbReference type="ARBA" id="ARBA00023284"/>
    </source>
</evidence>
<evidence type="ECO:0000256" key="16">
    <source>
        <dbReference type="PIRSR" id="PIRSR000239-1"/>
    </source>
</evidence>
<dbReference type="InterPro" id="IPR013766">
    <property type="entry name" value="Thioredoxin_domain"/>
</dbReference>
<keyword evidence="19" id="KW-1185">Reference proteome</keyword>
<keyword evidence="10" id="KW-0676">Redox-active center</keyword>
<dbReference type="EC" id="1.11.1.24" evidence="3"/>
<dbReference type="GO" id="GO:0009579">
    <property type="term" value="C:thylakoid"/>
    <property type="evidence" value="ECO:0007669"/>
    <property type="project" value="UniProtKB-SubCell"/>
</dbReference>
<accession>B0C2Q1</accession>
<dbReference type="eggNOG" id="COG1225">
    <property type="taxonomic scope" value="Bacteria"/>
</dbReference>
<organism evidence="18 19">
    <name type="scientific">Acaryochloris marina (strain MBIC 11017)</name>
    <dbReference type="NCBI Taxonomy" id="329726"/>
    <lineage>
        <taxon>Bacteria</taxon>
        <taxon>Bacillati</taxon>
        <taxon>Cyanobacteriota</taxon>
        <taxon>Cyanophyceae</taxon>
        <taxon>Acaryochloridales</taxon>
        <taxon>Acaryochloridaceae</taxon>
        <taxon>Acaryochloris</taxon>
    </lineage>
</organism>
<dbReference type="PANTHER" id="PTHR42801">
    <property type="entry name" value="THIOREDOXIN-DEPENDENT PEROXIDE REDUCTASE"/>
    <property type="match status" value="1"/>
</dbReference>
<proteinExistence type="inferred from homology"/>
<dbReference type="EMBL" id="CP000828">
    <property type="protein sequence ID" value="ABW30939.1"/>
    <property type="molecule type" value="Genomic_DNA"/>
</dbReference>
<evidence type="ECO:0000256" key="8">
    <source>
        <dbReference type="ARBA" id="ARBA00023078"/>
    </source>
</evidence>
<sequence length="184" mass="20191">MVHPLGLYNWDEISLIALGEEQKSHIQTKSMAIKVGNSVPDVTLQTPTGETVSLKNFLGEKIVVLYFYPKDDTPGCTKEACGFRDSYTVFQEAGAEVIGVSNDTPNSHQQFANKYQLPFTLLSDGANQARKAFGVPSTLGLLPGRVTYVIDTDGVVRHIFNSQLNFQGHIDESLKIVQSLTKDA</sequence>
<evidence type="ECO:0000313" key="18">
    <source>
        <dbReference type="EMBL" id="ABW30939.1"/>
    </source>
</evidence>
<dbReference type="GO" id="GO:0034599">
    <property type="term" value="P:cellular response to oxidative stress"/>
    <property type="evidence" value="ECO:0007669"/>
    <property type="project" value="TreeGrafter"/>
</dbReference>
<evidence type="ECO:0000313" key="19">
    <source>
        <dbReference type="Proteomes" id="UP000000268"/>
    </source>
</evidence>
<evidence type="ECO:0000256" key="6">
    <source>
        <dbReference type="ARBA" id="ARBA00022946"/>
    </source>
</evidence>
<evidence type="ECO:0000256" key="9">
    <source>
        <dbReference type="ARBA" id="ARBA00023157"/>
    </source>
</evidence>
<dbReference type="InterPro" id="IPR036249">
    <property type="entry name" value="Thioredoxin-like_sf"/>
</dbReference>